<dbReference type="GO" id="GO:0007165">
    <property type="term" value="P:signal transduction"/>
    <property type="evidence" value="ECO:0007669"/>
    <property type="project" value="InterPro"/>
</dbReference>
<evidence type="ECO:0000256" key="1">
    <source>
        <dbReference type="ARBA" id="ARBA00004479"/>
    </source>
</evidence>
<dbReference type="InterPro" id="IPR001611">
    <property type="entry name" value="Leu-rich_rpt"/>
</dbReference>
<evidence type="ECO:0000256" key="14">
    <source>
        <dbReference type="SAM" id="SignalP"/>
    </source>
</evidence>
<evidence type="ECO:0000256" key="6">
    <source>
        <dbReference type="ARBA" id="ARBA00022729"/>
    </source>
</evidence>
<keyword evidence="7" id="KW-0677">Repeat</keyword>
<evidence type="ECO:0000256" key="4">
    <source>
        <dbReference type="ARBA" id="ARBA00022614"/>
    </source>
</evidence>
<proteinExistence type="evidence at transcript level"/>
<dbReference type="SUPFAM" id="SSF52058">
    <property type="entry name" value="L domain-like"/>
    <property type="match status" value="1"/>
</dbReference>
<keyword evidence="12" id="KW-0325">Glycoprotein</keyword>
<dbReference type="GO" id="GO:0005886">
    <property type="term" value="C:plasma membrane"/>
    <property type="evidence" value="ECO:0007669"/>
    <property type="project" value="TreeGrafter"/>
</dbReference>
<keyword evidence="6 14" id="KW-0732">Signal</keyword>
<dbReference type="SMART" id="SM00369">
    <property type="entry name" value="LRR_TYP"/>
    <property type="match status" value="4"/>
</dbReference>
<accession>A0A346RAG3</accession>
<dbReference type="PANTHER" id="PTHR24365:SF530">
    <property type="entry name" value="MSTPROX-RELATED"/>
    <property type="match status" value="1"/>
</dbReference>
<dbReference type="PROSITE" id="PS50104">
    <property type="entry name" value="TIR"/>
    <property type="match status" value="1"/>
</dbReference>
<reference evidence="16" key="1">
    <citation type="journal article" date="2018" name="PeerJ">
        <title>RNA interference-mediated silencing of genes involved in the immune responses of the soybean pod borer Leguminivora glycinivorella (Lepidoptera: Olethreutidae).</title>
        <authorList>
            <person name="Ran R."/>
            <person name="Li T."/>
            <person name="Liu X."/>
            <person name="Ni H."/>
            <person name="Li W."/>
            <person name="Meng F."/>
        </authorList>
    </citation>
    <scope>NUCLEOTIDE SEQUENCE</scope>
</reference>
<feature type="chain" id="PRO_5016872475" evidence="14">
    <location>
        <begin position="18"/>
        <end position="759"/>
    </location>
</feature>
<evidence type="ECO:0000256" key="10">
    <source>
        <dbReference type="ARBA" id="ARBA00023136"/>
    </source>
</evidence>
<feature type="signal peptide" evidence="14">
    <location>
        <begin position="1"/>
        <end position="17"/>
    </location>
</feature>
<dbReference type="Gene3D" id="3.40.50.10140">
    <property type="entry name" value="Toll/interleukin-1 receptor homology (TIR) domain"/>
    <property type="match status" value="1"/>
</dbReference>
<evidence type="ECO:0000256" key="12">
    <source>
        <dbReference type="ARBA" id="ARBA00023180"/>
    </source>
</evidence>
<dbReference type="Pfam" id="PF13855">
    <property type="entry name" value="LRR_8"/>
    <property type="match status" value="2"/>
</dbReference>
<keyword evidence="8" id="KW-0391">Immunity</keyword>
<evidence type="ECO:0000313" key="16">
    <source>
        <dbReference type="EMBL" id="AXS59163.1"/>
    </source>
</evidence>
<keyword evidence="10 13" id="KW-0472">Membrane</keyword>
<keyword evidence="9 13" id="KW-1133">Transmembrane helix</keyword>
<keyword evidence="11 16" id="KW-0675">Receptor</keyword>
<dbReference type="InterPro" id="IPR003591">
    <property type="entry name" value="Leu-rich_rpt_typical-subtyp"/>
</dbReference>
<evidence type="ECO:0000256" key="8">
    <source>
        <dbReference type="ARBA" id="ARBA00022859"/>
    </source>
</evidence>
<comment type="similarity">
    <text evidence="2">Belongs to the Toll-like receptor family.</text>
</comment>
<evidence type="ECO:0000256" key="3">
    <source>
        <dbReference type="ARBA" id="ARBA00022588"/>
    </source>
</evidence>
<feature type="domain" description="TIR" evidence="15">
    <location>
        <begin position="605"/>
        <end position="746"/>
    </location>
</feature>
<sequence>MNIYAFVICNCLAMVWGQQVQPCLTGSMTDIQPWVDRNGRLKPEAKPMSIDVSESRQPMATLELQLNQDTRNPRKIRILSMARCSLRTVPEVFSLQDANQRPLSEVIEYLTLYGNKFDDHQSTGDRYDSFLNATEARVLVQSIAYDTREASWPGSLKNTRFKNLRELDLRACAIATLSIGTFQGMEKLEALYLSENSIVYIDVQAFSGLKNLAHLDMSRNYHYDDFGNYKSLVLDSMDAIGDLNKLVSLDLSYTRLSLGNLMIFNSFGKTFQRLSLCETGLTKLRDNMFRNTSIRFLDVSGNNGILNQFGALSGLENTLEVLYAVKVGLVNLNVLDGFKRLEILSVQNNEISLFTNDVTKTLVNLQILNLDYNRMTTWLDPKFSHMKNLKYLSLRKNNINMINENMLQDLKNIEYLGLSENFVICNCHTRELFETALITDRAETNRSVLISQYKKGGNNKFSSYHTGFEFYNAIIDKRTNVNKACEKDKTCDTEIHNDNITASYVLVDYDPNLYVCMQMIEGVYKPFSQPMSCDISPRDVDFEVVMDKSRMKLLALIIIPAILFPMLYYMFIFRKNFRYFCITVRNSALLSMINKDKIIDDSRIFNYDVFVSYCNDDRGWILDQLLPHLETNCGVSVCLHERDFQVGLSILENIVSCMDRSRSIMLVISKEFLLSQWCQFEMHLAQHRLLETRREDLMLVLLEEIPRRLRPTTLHYLMLTKTYIVYPNGAGESVKKDFWRRLGRSVTARRPDHENDSLA</sequence>
<dbReference type="SUPFAM" id="SSF52200">
    <property type="entry name" value="Toll/Interleukin receptor TIR domain"/>
    <property type="match status" value="1"/>
</dbReference>
<evidence type="ECO:0000256" key="13">
    <source>
        <dbReference type="SAM" id="Phobius"/>
    </source>
</evidence>
<dbReference type="Gene3D" id="3.80.10.10">
    <property type="entry name" value="Ribonuclease Inhibitor"/>
    <property type="match status" value="3"/>
</dbReference>
<dbReference type="SMART" id="SM00255">
    <property type="entry name" value="TIR"/>
    <property type="match status" value="1"/>
</dbReference>
<evidence type="ECO:0000256" key="9">
    <source>
        <dbReference type="ARBA" id="ARBA00022989"/>
    </source>
</evidence>
<evidence type="ECO:0000256" key="5">
    <source>
        <dbReference type="ARBA" id="ARBA00022692"/>
    </source>
</evidence>
<organism evidence="16">
    <name type="scientific">Leguminivora glycinivorella</name>
    <dbReference type="NCBI Taxonomy" id="1035111"/>
    <lineage>
        <taxon>Eukaryota</taxon>
        <taxon>Metazoa</taxon>
        <taxon>Ecdysozoa</taxon>
        <taxon>Arthropoda</taxon>
        <taxon>Hexapoda</taxon>
        <taxon>Insecta</taxon>
        <taxon>Pterygota</taxon>
        <taxon>Neoptera</taxon>
        <taxon>Endopterygota</taxon>
        <taxon>Lepidoptera</taxon>
        <taxon>Glossata</taxon>
        <taxon>Ditrysia</taxon>
        <taxon>Tortricoidea</taxon>
        <taxon>Tortricidae</taxon>
        <taxon>Olethreutinae</taxon>
        <taxon>Grapholitini</taxon>
        <taxon>Leguminivora</taxon>
    </lineage>
</organism>
<keyword evidence="5 13" id="KW-0812">Transmembrane</keyword>
<dbReference type="FunFam" id="3.40.50.10140:FF:000001">
    <property type="entry name" value="Toll-like receptor 2"/>
    <property type="match status" value="1"/>
</dbReference>
<keyword evidence="4" id="KW-0433">Leucine-rich repeat</keyword>
<dbReference type="PANTHER" id="PTHR24365">
    <property type="entry name" value="TOLL-LIKE RECEPTOR"/>
    <property type="match status" value="1"/>
</dbReference>
<evidence type="ECO:0000259" key="15">
    <source>
        <dbReference type="PROSITE" id="PS50104"/>
    </source>
</evidence>
<dbReference type="Pfam" id="PF13676">
    <property type="entry name" value="TIR_2"/>
    <property type="match status" value="1"/>
</dbReference>
<dbReference type="AlphaFoldDB" id="A0A346RAG3"/>
<protein>
    <submittedName>
        <fullName evidence="16">Toll-like receptor 3</fullName>
    </submittedName>
</protein>
<evidence type="ECO:0000256" key="7">
    <source>
        <dbReference type="ARBA" id="ARBA00022737"/>
    </source>
</evidence>
<dbReference type="InterPro" id="IPR000157">
    <property type="entry name" value="TIR_dom"/>
</dbReference>
<name>A0A346RAG3_9NEOP</name>
<dbReference type="GO" id="GO:0038023">
    <property type="term" value="F:signaling receptor activity"/>
    <property type="evidence" value="ECO:0007669"/>
    <property type="project" value="TreeGrafter"/>
</dbReference>
<dbReference type="InterPro" id="IPR035897">
    <property type="entry name" value="Toll_tir_struct_dom_sf"/>
</dbReference>
<dbReference type="OrthoDB" id="1081807at2759"/>
<dbReference type="EMBL" id="MH243029">
    <property type="protein sequence ID" value="AXS59163.1"/>
    <property type="molecule type" value="mRNA"/>
</dbReference>
<evidence type="ECO:0000256" key="11">
    <source>
        <dbReference type="ARBA" id="ARBA00023170"/>
    </source>
</evidence>
<dbReference type="GO" id="GO:0045087">
    <property type="term" value="P:innate immune response"/>
    <property type="evidence" value="ECO:0007669"/>
    <property type="project" value="UniProtKB-KW"/>
</dbReference>
<dbReference type="PRINTS" id="PR01537">
    <property type="entry name" value="INTRLKN1R1F"/>
</dbReference>
<feature type="transmembrane region" description="Helical" evidence="13">
    <location>
        <begin position="553"/>
        <end position="572"/>
    </location>
</feature>
<comment type="subcellular location">
    <subcellularLocation>
        <location evidence="1">Membrane</location>
        <topology evidence="1">Single-pass type I membrane protein</topology>
    </subcellularLocation>
</comment>
<dbReference type="InterPro" id="IPR032675">
    <property type="entry name" value="LRR_dom_sf"/>
</dbReference>
<evidence type="ECO:0000256" key="2">
    <source>
        <dbReference type="ARBA" id="ARBA00009634"/>
    </source>
</evidence>
<keyword evidence="3" id="KW-0399">Innate immunity</keyword>